<gene>
    <name evidence="1" type="ORF">S01H4_26900</name>
</gene>
<dbReference type="EMBL" id="BART01013045">
    <property type="protein sequence ID" value="GAG88337.1"/>
    <property type="molecule type" value="Genomic_DNA"/>
</dbReference>
<evidence type="ECO:0000313" key="1">
    <source>
        <dbReference type="EMBL" id="GAG88337.1"/>
    </source>
</evidence>
<dbReference type="AlphaFoldDB" id="X1C4Q6"/>
<protein>
    <submittedName>
        <fullName evidence="1">Uncharacterized protein</fullName>
    </submittedName>
</protein>
<comment type="caution">
    <text evidence="1">The sequence shown here is derived from an EMBL/GenBank/DDBJ whole genome shotgun (WGS) entry which is preliminary data.</text>
</comment>
<sequence>MIFDDYIQTVTQDRIVPKIFDTILGDNVIALKFLSKGQEWSGETLKVPFKYRKGVSGGSFDGFDRFSTERRNTRLNMLFYPTGYYQPVALMLLENYFFSFYTPGGAVGVG</sequence>
<proteinExistence type="predicted"/>
<name>X1C4Q6_9ZZZZ</name>
<accession>X1C4Q6</accession>
<organism evidence="1">
    <name type="scientific">marine sediment metagenome</name>
    <dbReference type="NCBI Taxonomy" id="412755"/>
    <lineage>
        <taxon>unclassified sequences</taxon>
        <taxon>metagenomes</taxon>
        <taxon>ecological metagenomes</taxon>
    </lineage>
</organism>
<reference evidence="1" key="1">
    <citation type="journal article" date="2014" name="Front. Microbiol.">
        <title>High frequency of phylogenetically diverse reductive dehalogenase-homologous genes in deep subseafloor sedimentary metagenomes.</title>
        <authorList>
            <person name="Kawai M."/>
            <person name="Futagami T."/>
            <person name="Toyoda A."/>
            <person name="Takaki Y."/>
            <person name="Nishi S."/>
            <person name="Hori S."/>
            <person name="Arai W."/>
            <person name="Tsubouchi T."/>
            <person name="Morono Y."/>
            <person name="Uchiyama I."/>
            <person name="Ito T."/>
            <person name="Fujiyama A."/>
            <person name="Inagaki F."/>
            <person name="Takami H."/>
        </authorList>
    </citation>
    <scope>NUCLEOTIDE SEQUENCE</scope>
    <source>
        <strain evidence="1">Expedition CK06-06</strain>
    </source>
</reference>